<dbReference type="SUPFAM" id="SSF53254">
    <property type="entry name" value="Phosphoglycerate mutase-like"/>
    <property type="match status" value="1"/>
</dbReference>
<reference evidence="2 3" key="1">
    <citation type="submission" date="2019-02" db="EMBL/GenBank/DDBJ databases">
        <title>Genome sequencing of the rare red list fungi Phellinidium pouzarii.</title>
        <authorList>
            <person name="Buettner E."/>
            <person name="Kellner H."/>
        </authorList>
    </citation>
    <scope>NUCLEOTIDE SEQUENCE [LARGE SCALE GENOMIC DNA]</scope>
    <source>
        <strain evidence="2 3">DSM 108285</strain>
    </source>
</reference>
<evidence type="ECO:0000313" key="2">
    <source>
        <dbReference type="EMBL" id="THG93046.1"/>
    </source>
</evidence>
<dbReference type="InterPro" id="IPR029033">
    <property type="entry name" value="His_PPase_superfam"/>
</dbReference>
<name>A0A4S4K5K8_9AGAM</name>
<organism evidence="2 3">
    <name type="scientific">Phellinidium pouzarii</name>
    <dbReference type="NCBI Taxonomy" id="167371"/>
    <lineage>
        <taxon>Eukaryota</taxon>
        <taxon>Fungi</taxon>
        <taxon>Dikarya</taxon>
        <taxon>Basidiomycota</taxon>
        <taxon>Agaricomycotina</taxon>
        <taxon>Agaricomycetes</taxon>
        <taxon>Hymenochaetales</taxon>
        <taxon>Hymenochaetaceae</taxon>
        <taxon>Phellinidium</taxon>
    </lineage>
</organism>
<proteinExistence type="predicted"/>
<sequence length="251" mass="27213">FDMGVGFRVKYGQLLKNFTGLPVFRTTSENRMVASALNFAAGFFGIPDFTTDYEQVIGIESDGFNNTLAPFSTCLNANTAIGNLGSVASNAWSQVYLQDALARLQPMIDGVNLTISDLSAMQMTCAYETVALGFSEFCDLFTKNEWKSFSYSFDLSFWYGNGPGNPTSAAQGIGYVQELVARLTQTPITEFNSTTNATLGGGNITFPLNQPIYVDATHDTVISAIIVALNFTTLNANGPLPTDHIPENQVR</sequence>
<dbReference type="GO" id="GO:0003993">
    <property type="term" value="F:acid phosphatase activity"/>
    <property type="evidence" value="ECO:0007669"/>
    <property type="project" value="TreeGrafter"/>
</dbReference>
<protein>
    <recommendedName>
        <fullName evidence="4">Phosphoglycerate mutase-like protein</fullName>
    </recommendedName>
</protein>
<keyword evidence="1" id="KW-0378">Hydrolase</keyword>
<keyword evidence="3" id="KW-1185">Reference proteome</keyword>
<dbReference type="Gene3D" id="3.40.50.1240">
    <property type="entry name" value="Phosphoglycerate mutase-like"/>
    <property type="match status" value="1"/>
</dbReference>
<dbReference type="CDD" id="cd07061">
    <property type="entry name" value="HP_HAP_like"/>
    <property type="match status" value="1"/>
</dbReference>
<dbReference type="OrthoDB" id="6509975at2759"/>
<accession>A0A4S4K5K8</accession>
<dbReference type="Proteomes" id="UP000308199">
    <property type="component" value="Unassembled WGS sequence"/>
</dbReference>
<dbReference type="Pfam" id="PF00328">
    <property type="entry name" value="His_Phos_2"/>
    <property type="match status" value="1"/>
</dbReference>
<evidence type="ECO:0008006" key="4">
    <source>
        <dbReference type="Google" id="ProtNLM"/>
    </source>
</evidence>
<dbReference type="AlphaFoldDB" id="A0A4S4K5K8"/>
<feature type="non-terminal residue" evidence="2">
    <location>
        <position position="1"/>
    </location>
</feature>
<comment type="caution">
    <text evidence="2">The sequence shown here is derived from an EMBL/GenBank/DDBJ whole genome shotgun (WGS) entry which is preliminary data.</text>
</comment>
<dbReference type="PANTHER" id="PTHR20963">
    <property type="entry name" value="MULTIPLE INOSITOL POLYPHOSPHATE PHOSPHATASE-RELATED"/>
    <property type="match status" value="1"/>
</dbReference>
<dbReference type="PANTHER" id="PTHR20963:SF42">
    <property type="entry name" value="PHOSPHOGLYCERATE MUTASE-LIKE PROTEIN"/>
    <property type="match status" value="1"/>
</dbReference>
<dbReference type="EMBL" id="SGPK01001421">
    <property type="protein sequence ID" value="THG93046.1"/>
    <property type="molecule type" value="Genomic_DNA"/>
</dbReference>
<gene>
    <name evidence="2" type="ORF">EW145_g8491</name>
</gene>
<evidence type="ECO:0000256" key="1">
    <source>
        <dbReference type="ARBA" id="ARBA00022801"/>
    </source>
</evidence>
<evidence type="ECO:0000313" key="3">
    <source>
        <dbReference type="Proteomes" id="UP000308199"/>
    </source>
</evidence>
<dbReference type="InterPro" id="IPR000560">
    <property type="entry name" value="His_Pase_clade-2"/>
</dbReference>